<proteinExistence type="inferred from homology"/>
<dbReference type="AlphaFoldDB" id="A0A2H0E0E6"/>
<sequence length="288" mass="32325">MNENQNKKILVTGGAGFIGSNLVEALVKDPNNRVVSLDNYSTGLKENHIEGAEYIEGHTKDIETLIDFVPDMIYHLGEYARTSASFDDVDTVWDFNVFGTFKVLEFCRKNNVRLLYAGSSTKFGDRGEGKDQSPYAWSKSRNTDLVVQYGEWFGLDYVITYFYNVYGPRERSGRLGSLIEILKEKYKNGEPLPIVSPGTQKRNFTYVGDIVRGLILVGEKGKGDGYALGNEESYTILEVAKMFGDNIEMLPERKGDRAVSTLDLSRTAGELGWKAEKKLAEYIESIKS</sequence>
<dbReference type="PANTHER" id="PTHR43000">
    <property type="entry name" value="DTDP-D-GLUCOSE 4,6-DEHYDRATASE-RELATED"/>
    <property type="match status" value="1"/>
</dbReference>
<organism evidence="3 4">
    <name type="scientific">Candidatus Campbellbacteria bacterium CG22_combo_CG10-13_8_21_14_all_36_13</name>
    <dbReference type="NCBI Taxonomy" id="1974529"/>
    <lineage>
        <taxon>Bacteria</taxon>
        <taxon>Candidatus Campbelliibacteriota</taxon>
    </lineage>
</organism>
<name>A0A2H0E0E6_9BACT</name>
<evidence type="ECO:0000256" key="1">
    <source>
        <dbReference type="ARBA" id="ARBA00007637"/>
    </source>
</evidence>
<dbReference type="Pfam" id="PF01370">
    <property type="entry name" value="Epimerase"/>
    <property type="match status" value="1"/>
</dbReference>
<gene>
    <name evidence="3" type="ORF">COW81_00320</name>
</gene>
<dbReference type="InterPro" id="IPR001509">
    <property type="entry name" value="Epimerase_deHydtase"/>
</dbReference>
<reference evidence="3 4" key="1">
    <citation type="submission" date="2017-09" db="EMBL/GenBank/DDBJ databases">
        <title>Depth-based differentiation of microbial function through sediment-hosted aquifers and enrichment of novel symbionts in the deep terrestrial subsurface.</title>
        <authorList>
            <person name="Probst A.J."/>
            <person name="Ladd B."/>
            <person name="Jarett J.K."/>
            <person name="Geller-Mcgrath D.E."/>
            <person name="Sieber C.M."/>
            <person name="Emerson J.B."/>
            <person name="Anantharaman K."/>
            <person name="Thomas B.C."/>
            <person name="Malmstrom R."/>
            <person name="Stieglmeier M."/>
            <person name="Klingl A."/>
            <person name="Woyke T."/>
            <person name="Ryan C.M."/>
            <person name="Banfield J.F."/>
        </authorList>
    </citation>
    <scope>NUCLEOTIDE SEQUENCE [LARGE SCALE GENOMIC DNA]</scope>
    <source>
        <strain evidence="3">CG22_combo_CG10-13_8_21_14_all_36_13</strain>
    </source>
</reference>
<dbReference type="SUPFAM" id="SSF51735">
    <property type="entry name" value="NAD(P)-binding Rossmann-fold domains"/>
    <property type="match status" value="1"/>
</dbReference>
<comment type="similarity">
    <text evidence="1">Belongs to the NAD(P)-dependent epimerase/dehydratase family.</text>
</comment>
<evidence type="ECO:0000259" key="2">
    <source>
        <dbReference type="Pfam" id="PF01370"/>
    </source>
</evidence>
<dbReference type="InterPro" id="IPR036291">
    <property type="entry name" value="NAD(P)-bd_dom_sf"/>
</dbReference>
<evidence type="ECO:0000313" key="3">
    <source>
        <dbReference type="EMBL" id="PIP87419.1"/>
    </source>
</evidence>
<evidence type="ECO:0000313" key="4">
    <source>
        <dbReference type="Proteomes" id="UP000231143"/>
    </source>
</evidence>
<dbReference type="Gene3D" id="3.40.50.720">
    <property type="entry name" value="NAD(P)-binding Rossmann-like Domain"/>
    <property type="match status" value="1"/>
</dbReference>
<feature type="domain" description="NAD-dependent epimerase/dehydratase" evidence="2">
    <location>
        <begin position="9"/>
        <end position="225"/>
    </location>
</feature>
<dbReference type="Proteomes" id="UP000231143">
    <property type="component" value="Unassembled WGS sequence"/>
</dbReference>
<dbReference type="EMBL" id="PCTT01000005">
    <property type="protein sequence ID" value="PIP87419.1"/>
    <property type="molecule type" value="Genomic_DNA"/>
</dbReference>
<protein>
    <submittedName>
        <fullName evidence="3">ADP-L-glycero-D-manno-heptose-6-epimerase</fullName>
    </submittedName>
</protein>
<comment type="caution">
    <text evidence="3">The sequence shown here is derived from an EMBL/GenBank/DDBJ whole genome shotgun (WGS) entry which is preliminary data.</text>
</comment>
<accession>A0A2H0E0E6</accession>